<keyword evidence="3" id="KW-1185">Reference proteome</keyword>
<dbReference type="EMBL" id="JADWDJ010000011">
    <property type="protein sequence ID" value="KAG5274141.1"/>
    <property type="molecule type" value="Genomic_DNA"/>
</dbReference>
<dbReference type="AlphaFoldDB" id="A0AAV6GK22"/>
<dbReference type="GO" id="GO:0001525">
    <property type="term" value="P:angiogenesis"/>
    <property type="evidence" value="ECO:0007669"/>
    <property type="project" value="TreeGrafter"/>
</dbReference>
<dbReference type="Proteomes" id="UP000823561">
    <property type="component" value="Chromosome 11"/>
</dbReference>
<dbReference type="Pfam" id="PF02029">
    <property type="entry name" value="Caldesmon"/>
    <property type="match status" value="1"/>
</dbReference>
<proteinExistence type="predicted"/>
<feature type="compositionally biased region" description="Basic and acidic residues" evidence="1">
    <location>
        <begin position="179"/>
        <end position="207"/>
    </location>
</feature>
<dbReference type="InterPro" id="IPR006017">
    <property type="entry name" value="Caldesmon"/>
</dbReference>
<dbReference type="PRINTS" id="PR01076">
    <property type="entry name" value="CALDESMON"/>
</dbReference>
<protein>
    <recommendedName>
        <fullName evidence="4">Caldesmon 1b</fullName>
    </recommendedName>
</protein>
<dbReference type="GO" id="GO:0006936">
    <property type="term" value="P:muscle contraction"/>
    <property type="evidence" value="ECO:0007669"/>
    <property type="project" value="InterPro"/>
</dbReference>
<dbReference type="GO" id="GO:0051017">
    <property type="term" value="P:actin filament bundle assembly"/>
    <property type="evidence" value="ECO:0007669"/>
    <property type="project" value="TreeGrafter"/>
</dbReference>
<evidence type="ECO:0000313" key="2">
    <source>
        <dbReference type="EMBL" id="KAG5274141.1"/>
    </source>
</evidence>
<evidence type="ECO:0000256" key="1">
    <source>
        <dbReference type="SAM" id="MobiDB-lite"/>
    </source>
</evidence>
<feature type="region of interest" description="Disordered" evidence="1">
    <location>
        <begin position="100"/>
        <end position="222"/>
    </location>
</feature>
<accession>A0AAV6GK22</accession>
<reference evidence="2" key="1">
    <citation type="submission" date="2020-10" db="EMBL/GenBank/DDBJ databases">
        <title>Chromosome-scale genome assembly of the Allis shad, Alosa alosa.</title>
        <authorList>
            <person name="Margot Z."/>
            <person name="Christophe K."/>
            <person name="Cabau C."/>
            <person name="Louis A."/>
            <person name="Berthelot C."/>
            <person name="Parey E."/>
            <person name="Roest Crollius H."/>
            <person name="Montfort J."/>
            <person name="Robinson-Rechavi M."/>
            <person name="Bucao C."/>
            <person name="Bouchez O."/>
            <person name="Gislard M."/>
            <person name="Lluch J."/>
            <person name="Milhes M."/>
            <person name="Lampietro C."/>
            <person name="Lopez Roques C."/>
            <person name="Donnadieu C."/>
            <person name="Braasch I."/>
            <person name="Desvignes T."/>
            <person name="Postlethwait J."/>
            <person name="Bobe J."/>
            <person name="Guiguen Y."/>
        </authorList>
    </citation>
    <scope>NUCLEOTIDE SEQUENCE</scope>
    <source>
        <strain evidence="2">M-15738</strain>
        <tissue evidence="2">Blood</tissue>
    </source>
</reference>
<dbReference type="GO" id="GO:0015629">
    <property type="term" value="C:actin cytoskeleton"/>
    <property type="evidence" value="ECO:0007669"/>
    <property type="project" value="TreeGrafter"/>
</dbReference>
<sequence length="222" mass="24399">MQEEEERQRKQELADKKAKEEEEKRRLKEEIEKRRAEAAEKRQKGEAPEAEAKMPFKCVGTKGPASKIGVKAEFLNKSAQKSSSVRPTHNVSPIVTKIGNRMEQFTSAAQGSKEPRSPKSPLVDAPGEAGVRNIKSMWEKSNAQSSPTSPLPVQQNAVSKETSGMKTGVTGQLNSWKTKAPEPEKAAPAKPAQDPKRADVTKPRSLWENKSSTPGRVAFGKK</sequence>
<dbReference type="PANTHER" id="PTHR18949">
    <property type="entry name" value="CALDESMON"/>
    <property type="match status" value="1"/>
</dbReference>
<dbReference type="InterPro" id="IPR006018">
    <property type="entry name" value="Caldesmon_LSP"/>
</dbReference>
<feature type="region of interest" description="Disordered" evidence="1">
    <location>
        <begin position="1"/>
        <end position="50"/>
    </location>
</feature>
<name>A0AAV6GK22_9TELE</name>
<evidence type="ECO:0008006" key="4">
    <source>
        <dbReference type="Google" id="ProtNLM"/>
    </source>
</evidence>
<dbReference type="GO" id="GO:0017022">
    <property type="term" value="F:myosin binding"/>
    <property type="evidence" value="ECO:0007669"/>
    <property type="project" value="InterPro"/>
</dbReference>
<dbReference type="GO" id="GO:0005516">
    <property type="term" value="F:calmodulin binding"/>
    <property type="evidence" value="ECO:0007669"/>
    <property type="project" value="InterPro"/>
</dbReference>
<comment type="caution">
    <text evidence="2">The sequence shown here is derived from an EMBL/GenBank/DDBJ whole genome shotgun (WGS) entry which is preliminary data.</text>
</comment>
<dbReference type="PANTHER" id="PTHR18949:SF0">
    <property type="entry name" value="CALDESMON"/>
    <property type="match status" value="1"/>
</dbReference>
<evidence type="ECO:0000313" key="3">
    <source>
        <dbReference type="Proteomes" id="UP000823561"/>
    </source>
</evidence>
<organism evidence="2 3">
    <name type="scientific">Alosa alosa</name>
    <name type="common">allis shad</name>
    <dbReference type="NCBI Taxonomy" id="278164"/>
    <lineage>
        <taxon>Eukaryota</taxon>
        <taxon>Metazoa</taxon>
        <taxon>Chordata</taxon>
        <taxon>Craniata</taxon>
        <taxon>Vertebrata</taxon>
        <taxon>Euteleostomi</taxon>
        <taxon>Actinopterygii</taxon>
        <taxon>Neopterygii</taxon>
        <taxon>Teleostei</taxon>
        <taxon>Clupei</taxon>
        <taxon>Clupeiformes</taxon>
        <taxon>Clupeoidei</taxon>
        <taxon>Clupeidae</taxon>
        <taxon>Alosa</taxon>
    </lineage>
</organism>
<dbReference type="GO" id="GO:0003779">
    <property type="term" value="F:actin binding"/>
    <property type="evidence" value="ECO:0007669"/>
    <property type="project" value="InterPro"/>
</dbReference>
<feature type="compositionally biased region" description="Polar residues" evidence="1">
    <location>
        <begin position="139"/>
        <end position="176"/>
    </location>
</feature>
<gene>
    <name evidence="2" type="ORF">AALO_G00159630</name>
</gene>